<dbReference type="AlphaFoldDB" id="A0AAN9IFE8"/>
<reference evidence="1 2" key="1">
    <citation type="submission" date="2024-01" db="EMBL/GenBank/DDBJ databases">
        <title>The genomes of 5 underutilized Papilionoideae crops provide insights into root nodulation and disease resistance.</title>
        <authorList>
            <person name="Yuan L."/>
        </authorList>
    </citation>
    <scope>NUCLEOTIDE SEQUENCE [LARGE SCALE GENOMIC DNA]</scope>
    <source>
        <strain evidence="1">LY-2023</strain>
        <tissue evidence="1">Leaf</tissue>
    </source>
</reference>
<organism evidence="1 2">
    <name type="scientific">Clitoria ternatea</name>
    <name type="common">Butterfly pea</name>
    <dbReference type="NCBI Taxonomy" id="43366"/>
    <lineage>
        <taxon>Eukaryota</taxon>
        <taxon>Viridiplantae</taxon>
        <taxon>Streptophyta</taxon>
        <taxon>Embryophyta</taxon>
        <taxon>Tracheophyta</taxon>
        <taxon>Spermatophyta</taxon>
        <taxon>Magnoliopsida</taxon>
        <taxon>eudicotyledons</taxon>
        <taxon>Gunneridae</taxon>
        <taxon>Pentapetalae</taxon>
        <taxon>rosids</taxon>
        <taxon>fabids</taxon>
        <taxon>Fabales</taxon>
        <taxon>Fabaceae</taxon>
        <taxon>Papilionoideae</taxon>
        <taxon>50 kb inversion clade</taxon>
        <taxon>NPAAA clade</taxon>
        <taxon>indigoferoid/millettioid clade</taxon>
        <taxon>Phaseoleae</taxon>
        <taxon>Clitoria</taxon>
    </lineage>
</organism>
<accession>A0AAN9IFE8</accession>
<evidence type="ECO:0000313" key="2">
    <source>
        <dbReference type="Proteomes" id="UP001359559"/>
    </source>
</evidence>
<comment type="caution">
    <text evidence="1">The sequence shown here is derived from an EMBL/GenBank/DDBJ whole genome shotgun (WGS) entry which is preliminary data.</text>
</comment>
<dbReference type="EMBL" id="JAYKXN010000006">
    <property type="protein sequence ID" value="KAK7278888.1"/>
    <property type="molecule type" value="Genomic_DNA"/>
</dbReference>
<name>A0AAN9IFE8_CLITE</name>
<proteinExistence type="predicted"/>
<protein>
    <submittedName>
        <fullName evidence="1">Uncharacterized protein</fullName>
    </submittedName>
</protein>
<sequence>MFLLLIYLEDSSSCLMSSSQIILHSYFANIEQTGRHFQAIIASAFAKGDYHKVMSSASRVLQYVAATHPINALAFVFDGVNYGASDLQISHTLLIQW</sequence>
<dbReference type="Proteomes" id="UP001359559">
    <property type="component" value="Unassembled WGS sequence"/>
</dbReference>
<evidence type="ECO:0000313" key="1">
    <source>
        <dbReference type="EMBL" id="KAK7278888.1"/>
    </source>
</evidence>
<gene>
    <name evidence="1" type="ORF">RJT34_23927</name>
</gene>
<keyword evidence="2" id="KW-1185">Reference proteome</keyword>